<evidence type="ECO:0000313" key="2">
    <source>
        <dbReference type="EMBL" id="KAF5887617.1"/>
    </source>
</evidence>
<dbReference type="InterPro" id="IPR005162">
    <property type="entry name" value="Retrotrans_gag_dom"/>
</dbReference>
<comment type="caution">
    <text evidence="2">The sequence shown here is derived from an EMBL/GenBank/DDBJ whole genome shotgun (WGS) entry which is preliminary data.</text>
</comment>
<keyword evidence="3" id="KW-1185">Reference proteome</keyword>
<evidence type="ECO:0000313" key="3">
    <source>
        <dbReference type="Proteomes" id="UP000727407"/>
    </source>
</evidence>
<dbReference type="OrthoDB" id="8963439at2759"/>
<gene>
    <name evidence="2" type="ORF">DAT39_022204</name>
</gene>
<reference evidence="2" key="1">
    <citation type="submission" date="2020-07" db="EMBL/GenBank/DDBJ databases">
        <title>Clarias magur genome sequencing, assembly and annotation.</title>
        <authorList>
            <person name="Kushwaha B."/>
            <person name="Kumar R."/>
            <person name="Das P."/>
            <person name="Joshi C.G."/>
            <person name="Kumar D."/>
            <person name="Nagpure N.S."/>
            <person name="Pandey M."/>
            <person name="Agarwal S."/>
            <person name="Srivastava S."/>
            <person name="Singh M."/>
            <person name="Sahoo L."/>
            <person name="Jayasankar P."/>
            <person name="Meher P.K."/>
            <person name="Koringa P.G."/>
            <person name="Iquebal M.A."/>
            <person name="Das S.P."/>
            <person name="Bit A."/>
            <person name="Patnaik S."/>
            <person name="Patel N."/>
            <person name="Shah T.M."/>
            <person name="Hinsu A."/>
            <person name="Jena J.K."/>
        </authorList>
    </citation>
    <scope>NUCLEOTIDE SEQUENCE</scope>
    <source>
        <strain evidence="2">CIFAMagur01</strain>
        <tissue evidence="2">Testis</tissue>
    </source>
</reference>
<proteinExistence type="predicted"/>
<accession>A0A8J4U013</accession>
<feature type="non-terminal residue" evidence="2">
    <location>
        <position position="61"/>
    </location>
</feature>
<dbReference type="AlphaFoldDB" id="A0A8J4U013"/>
<sequence>SKVAYIVSLLTGRALQWAQAMRQQNGPVVHNYEQFTAHFQEVFNYLVSSTTTRDQLFRLQQ</sequence>
<feature type="domain" description="Retrotransposon gag" evidence="1">
    <location>
        <begin position="5"/>
        <end position="61"/>
    </location>
</feature>
<organism evidence="2 3">
    <name type="scientific">Clarias magur</name>
    <name type="common">Asian catfish</name>
    <name type="synonym">Macropteronotus magur</name>
    <dbReference type="NCBI Taxonomy" id="1594786"/>
    <lineage>
        <taxon>Eukaryota</taxon>
        <taxon>Metazoa</taxon>
        <taxon>Chordata</taxon>
        <taxon>Craniata</taxon>
        <taxon>Vertebrata</taxon>
        <taxon>Euteleostomi</taxon>
        <taxon>Actinopterygii</taxon>
        <taxon>Neopterygii</taxon>
        <taxon>Teleostei</taxon>
        <taxon>Ostariophysi</taxon>
        <taxon>Siluriformes</taxon>
        <taxon>Clariidae</taxon>
        <taxon>Clarias</taxon>
    </lineage>
</organism>
<name>A0A8J4U013_CLAMG</name>
<evidence type="ECO:0000259" key="1">
    <source>
        <dbReference type="Pfam" id="PF03732"/>
    </source>
</evidence>
<dbReference type="Proteomes" id="UP000727407">
    <property type="component" value="Unassembled WGS sequence"/>
</dbReference>
<protein>
    <submittedName>
        <fullName evidence="2">Transposon Tf2-6 polyprotein</fullName>
    </submittedName>
</protein>
<dbReference type="Pfam" id="PF03732">
    <property type="entry name" value="Retrotrans_gag"/>
    <property type="match status" value="1"/>
</dbReference>
<feature type="non-terminal residue" evidence="2">
    <location>
        <position position="1"/>
    </location>
</feature>
<dbReference type="EMBL" id="QNUK01001086">
    <property type="protein sequence ID" value="KAF5887617.1"/>
    <property type="molecule type" value="Genomic_DNA"/>
</dbReference>